<evidence type="ECO:0000256" key="1">
    <source>
        <dbReference type="SAM" id="Phobius"/>
    </source>
</evidence>
<accession>A0A3P6RIV2</accession>
<organism evidence="2 3">
    <name type="scientific">Dibothriocephalus latus</name>
    <name type="common">Fish tapeworm</name>
    <name type="synonym">Diphyllobothrium latum</name>
    <dbReference type="NCBI Taxonomy" id="60516"/>
    <lineage>
        <taxon>Eukaryota</taxon>
        <taxon>Metazoa</taxon>
        <taxon>Spiralia</taxon>
        <taxon>Lophotrochozoa</taxon>
        <taxon>Platyhelminthes</taxon>
        <taxon>Cestoda</taxon>
        <taxon>Eucestoda</taxon>
        <taxon>Diphyllobothriidea</taxon>
        <taxon>Diphyllobothriidae</taxon>
        <taxon>Dibothriocephalus</taxon>
    </lineage>
</organism>
<name>A0A3P6RIV2_DIBLA</name>
<gene>
    <name evidence="2" type="ORF">DILT_LOCUS2041</name>
</gene>
<feature type="transmembrane region" description="Helical" evidence="1">
    <location>
        <begin position="35"/>
        <end position="56"/>
    </location>
</feature>
<keyword evidence="1" id="KW-1133">Transmembrane helix</keyword>
<proteinExistence type="predicted"/>
<keyword evidence="3" id="KW-1185">Reference proteome</keyword>
<keyword evidence="1" id="KW-0812">Transmembrane</keyword>
<evidence type="ECO:0000313" key="3">
    <source>
        <dbReference type="Proteomes" id="UP000281553"/>
    </source>
</evidence>
<keyword evidence="1" id="KW-0472">Membrane</keyword>
<dbReference type="AlphaFoldDB" id="A0A3P6RIV2"/>
<dbReference type="EMBL" id="UYRU01019576">
    <property type="protein sequence ID" value="VDK54620.1"/>
    <property type="molecule type" value="Genomic_DNA"/>
</dbReference>
<evidence type="ECO:0000313" key="2">
    <source>
        <dbReference type="EMBL" id="VDK54620.1"/>
    </source>
</evidence>
<sequence length="118" mass="13550">MSLALPNSPTSKGSLHPRFDYLQFLSVFLPFVDEVVPLFLFLFFFLFFGVFFLHLYQGLDLRRPSSLVKTTVIFDVPQLRLLDCPSSVKSTDLTPACCCRGMNDLVNAYNSIVFFKYF</sequence>
<dbReference type="Proteomes" id="UP000281553">
    <property type="component" value="Unassembled WGS sequence"/>
</dbReference>
<protein>
    <submittedName>
        <fullName evidence="2">Uncharacterized protein</fullName>
    </submittedName>
</protein>
<reference evidence="2 3" key="1">
    <citation type="submission" date="2018-11" db="EMBL/GenBank/DDBJ databases">
        <authorList>
            <consortium name="Pathogen Informatics"/>
        </authorList>
    </citation>
    <scope>NUCLEOTIDE SEQUENCE [LARGE SCALE GENOMIC DNA]</scope>
</reference>